<keyword evidence="2" id="KW-1133">Transmembrane helix</keyword>
<reference evidence="3 4" key="1">
    <citation type="submission" date="2017-02" db="EMBL/GenBank/DDBJ databases">
        <title>Genomes of Trichoderma spp. with biocontrol activity.</title>
        <authorList>
            <person name="Gardiner D."/>
            <person name="Kazan K."/>
            <person name="Vos C."/>
            <person name="Harvey P."/>
        </authorList>
    </citation>
    <scope>NUCLEOTIDE SEQUENCE [LARGE SCALE GENOMIC DNA]</scope>
    <source>
        <strain evidence="3 4">Tr1</strain>
    </source>
</reference>
<dbReference type="Proteomes" id="UP000236290">
    <property type="component" value="Unassembled WGS sequence"/>
</dbReference>
<evidence type="ECO:0008006" key="5">
    <source>
        <dbReference type="Google" id="ProtNLM"/>
    </source>
</evidence>
<keyword evidence="2" id="KW-0812">Transmembrane</keyword>
<evidence type="ECO:0000256" key="1">
    <source>
        <dbReference type="SAM" id="MobiDB-lite"/>
    </source>
</evidence>
<proteinExistence type="predicted"/>
<dbReference type="OrthoDB" id="8954335at2759"/>
<accession>A0A2K0UIQ3</accession>
<evidence type="ECO:0000313" key="4">
    <source>
        <dbReference type="Proteomes" id="UP000236290"/>
    </source>
</evidence>
<evidence type="ECO:0000256" key="2">
    <source>
        <dbReference type="SAM" id="Phobius"/>
    </source>
</evidence>
<name>A0A2K0UIQ3_TRIHA</name>
<dbReference type="InterPro" id="IPR027417">
    <property type="entry name" value="P-loop_NTPase"/>
</dbReference>
<gene>
    <name evidence="3" type="ORF">THARTR1_02635</name>
</gene>
<feature type="region of interest" description="Disordered" evidence="1">
    <location>
        <begin position="1"/>
        <end position="26"/>
    </location>
</feature>
<organism evidence="3 4">
    <name type="scientific">Trichoderma harzianum</name>
    <name type="common">Hypocrea lixii</name>
    <dbReference type="NCBI Taxonomy" id="5544"/>
    <lineage>
        <taxon>Eukaryota</taxon>
        <taxon>Fungi</taxon>
        <taxon>Dikarya</taxon>
        <taxon>Ascomycota</taxon>
        <taxon>Pezizomycotina</taxon>
        <taxon>Sordariomycetes</taxon>
        <taxon>Hypocreomycetidae</taxon>
        <taxon>Hypocreales</taxon>
        <taxon>Hypocreaceae</taxon>
        <taxon>Trichoderma</taxon>
    </lineage>
</organism>
<dbReference type="Gene3D" id="3.40.50.300">
    <property type="entry name" value="P-loop containing nucleotide triphosphate hydrolases"/>
    <property type="match status" value="1"/>
</dbReference>
<dbReference type="EMBL" id="MTYI01000027">
    <property type="protein sequence ID" value="PNP57637.1"/>
    <property type="molecule type" value="Genomic_DNA"/>
</dbReference>
<comment type="caution">
    <text evidence="3">The sequence shown here is derived from an EMBL/GenBank/DDBJ whole genome shotgun (WGS) entry which is preliminary data.</text>
</comment>
<dbReference type="AlphaFoldDB" id="A0A2K0UIQ3"/>
<sequence length="322" mass="35450">MTDNEKTHSGENKKSKKQYDDEAEERKEKILKQLKNGELQDNVKIFLVIGPVGAGKTSLVKLLTGEDLKLLTGEDLKLLTGEDLRPGHMLDDGTALPTYVPAAIDGRPYIFIDSPGFGHSAARPGVIKKQIQAALGFFTRALGGIHGIIYIQDIMVERSIPGMQEAIDFLDELAGTAIRPNITFITTKWDIPESVPKLMRKCMNREAELKTNTWAKFRVSEQGGSRYFRHGVDCDEDSQQDQEHAKNLLTSSVMAHYKTVSAKALIMPFSEWADEYVDEELKIATTTGQVILVSARLGFVGLIVALIAGVPVSVSFGLAFAL</sequence>
<evidence type="ECO:0000313" key="3">
    <source>
        <dbReference type="EMBL" id="PNP57637.1"/>
    </source>
</evidence>
<keyword evidence="2" id="KW-0472">Membrane</keyword>
<protein>
    <recommendedName>
        <fullName evidence="5">G domain-containing protein</fullName>
    </recommendedName>
</protein>
<dbReference type="SUPFAM" id="SSF52540">
    <property type="entry name" value="P-loop containing nucleoside triphosphate hydrolases"/>
    <property type="match status" value="1"/>
</dbReference>
<feature type="transmembrane region" description="Helical" evidence="2">
    <location>
        <begin position="297"/>
        <end position="321"/>
    </location>
</feature>